<dbReference type="InterPro" id="IPR036397">
    <property type="entry name" value="RNaseH_sf"/>
</dbReference>
<proteinExistence type="predicted"/>
<dbReference type="Proteomes" id="UP000499080">
    <property type="component" value="Unassembled WGS sequence"/>
</dbReference>
<dbReference type="OrthoDB" id="6436830at2759"/>
<dbReference type="GO" id="GO:0003676">
    <property type="term" value="F:nucleic acid binding"/>
    <property type="evidence" value="ECO:0007669"/>
    <property type="project" value="InterPro"/>
</dbReference>
<dbReference type="InterPro" id="IPR002156">
    <property type="entry name" value="RNaseH_domain"/>
</dbReference>
<name>A0A4Y2D3Y9_ARAVE</name>
<dbReference type="AlphaFoldDB" id="A0A4Y2D3Y9"/>
<feature type="domain" description="RNase H type-1" evidence="1">
    <location>
        <begin position="189"/>
        <end position="323"/>
    </location>
</feature>
<sequence>MILDRRESNTFTSALTLNGIPLCFVKELKYLGVILDSKCCWKQHILYLSKKYENILLGLNRVTRNTFGFKSNVTPLIYKQGIVPFICYCSQIWGTALKKKINCRLLREMQRRILLRVISGYRTISYEAVFAISAFPPIDIFIVHNRDFKIATKTCIANNQDVCLPVSKMPHPSEGSPINLVGYYQNIKDNFQVVCFTDGSKINSKVGLAFVVFQDHIETEVHQFRIRDECSVFQVELLCIAQAVNWIRTNKNLSSNFLICSDSLSSLYALNCITSPNRLIVKTQTNLNFLQGRGVQVFFSFVRGHIGIYGNERADWLAKEATKLIDFIPMIVPKSFYKSVFKKHVISQWNNLYQISHNVKSTKEFFPSIHGRLKAIHFVLNFRITQFLTGHGNSKAYLKRFNLSRTDLCSCSSGEIQDVNHLILSCSKFTPARCLLISTPKKNNFAWPPSFSTLVQNKTCFASFCEFVDSTFPHII</sequence>
<comment type="caution">
    <text evidence="2">The sequence shown here is derived from an EMBL/GenBank/DDBJ whole genome shotgun (WGS) entry which is preliminary data.</text>
</comment>
<dbReference type="Pfam" id="PF00075">
    <property type="entry name" value="RNase_H"/>
    <property type="match status" value="1"/>
</dbReference>
<dbReference type="CDD" id="cd09276">
    <property type="entry name" value="Rnase_HI_RT_non_LTR"/>
    <property type="match status" value="1"/>
</dbReference>
<evidence type="ECO:0000313" key="3">
    <source>
        <dbReference type="Proteomes" id="UP000499080"/>
    </source>
</evidence>
<reference evidence="2 3" key="1">
    <citation type="journal article" date="2019" name="Sci. Rep.">
        <title>Orb-weaving spider Araneus ventricosus genome elucidates the spidroin gene catalogue.</title>
        <authorList>
            <person name="Kono N."/>
            <person name="Nakamura H."/>
            <person name="Ohtoshi R."/>
            <person name="Moran D.A.P."/>
            <person name="Shinohara A."/>
            <person name="Yoshida Y."/>
            <person name="Fujiwara M."/>
            <person name="Mori M."/>
            <person name="Tomita M."/>
            <person name="Arakawa K."/>
        </authorList>
    </citation>
    <scope>NUCLEOTIDE SEQUENCE [LARGE SCALE GENOMIC DNA]</scope>
</reference>
<dbReference type="PROSITE" id="PS50879">
    <property type="entry name" value="RNASE_H_1"/>
    <property type="match status" value="1"/>
</dbReference>
<evidence type="ECO:0000259" key="1">
    <source>
        <dbReference type="PROSITE" id="PS50879"/>
    </source>
</evidence>
<dbReference type="EMBL" id="BGPR01000300">
    <property type="protein sequence ID" value="GBM11440.1"/>
    <property type="molecule type" value="Genomic_DNA"/>
</dbReference>
<protein>
    <recommendedName>
        <fullName evidence="1">RNase H type-1 domain-containing protein</fullName>
    </recommendedName>
</protein>
<dbReference type="GO" id="GO:0004523">
    <property type="term" value="F:RNA-DNA hybrid ribonuclease activity"/>
    <property type="evidence" value="ECO:0007669"/>
    <property type="project" value="InterPro"/>
</dbReference>
<dbReference type="SUPFAM" id="SSF53098">
    <property type="entry name" value="Ribonuclease H-like"/>
    <property type="match status" value="1"/>
</dbReference>
<accession>A0A4Y2D3Y9</accession>
<organism evidence="2 3">
    <name type="scientific">Araneus ventricosus</name>
    <name type="common">Orbweaver spider</name>
    <name type="synonym">Epeira ventricosa</name>
    <dbReference type="NCBI Taxonomy" id="182803"/>
    <lineage>
        <taxon>Eukaryota</taxon>
        <taxon>Metazoa</taxon>
        <taxon>Ecdysozoa</taxon>
        <taxon>Arthropoda</taxon>
        <taxon>Chelicerata</taxon>
        <taxon>Arachnida</taxon>
        <taxon>Araneae</taxon>
        <taxon>Araneomorphae</taxon>
        <taxon>Entelegynae</taxon>
        <taxon>Araneoidea</taxon>
        <taxon>Araneidae</taxon>
        <taxon>Araneus</taxon>
    </lineage>
</organism>
<dbReference type="Gene3D" id="3.30.420.10">
    <property type="entry name" value="Ribonuclease H-like superfamily/Ribonuclease H"/>
    <property type="match status" value="1"/>
</dbReference>
<dbReference type="InterPro" id="IPR012337">
    <property type="entry name" value="RNaseH-like_sf"/>
</dbReference>
<keyword evidence="3" id="KW-1185">Reference proteome</keyword>
<gene>
    <name evidence="2" type="ORF">AVEN_240594_1</name>
</gene>
<evidence type="ECO:0000313" key="2">
    <source>
        <dbReference type="EMBL" id="GBM11440.1"/>
    </source>
</evidence>